<feature type="domain" description="Helitron helicase-like" evidence="2">
    <location>
        <begin position="551"/>
        <end position="638"/>
    </location>
</feature>
<proteinExistence type="predicted"/>
<dbReference type="EMBL" id="JAPXFL010000002">
    <property type="protein sequence ID" value="KAK9510396.1"/>
    <property type="molecule type" value="Genomic_DNA"/>
</dbReference>
<sequence length="638" mass="72275">MGKSAWCCGTNGVYYSRKLPDLEADFYSQEQCLQNALAFNNLFAFSAIDVSSGFQEAPGRSGSGHCRKFAREDFLLIDEILHNLEFSTGEIFFIDKFLITDDEEGVLAKIAPKVGETDVAVSVVEKRLIKALLTPDPLLPPLTPSDGFIFISHNLAVSFWMDKGIFFVFDPHSVREDKTLCPHAGVARFFKCNNICDLANLLLQGHPRDNADFEISRIRVVIIKNKSSDYSGISSPFTSPVHKKFKGIHDTNDSVVLDLLGGLTVSPSFSSLTPNNKLPLPKKSVKRVGRPKKRGIRKTSGKTVEVIREEARKRRLDISLRSFTCIGDKSGVDLDNVNVYILKSLSSLCNVNTHRSIGVTHGFQEPPGRSSISFVKIQGRVYHLVFDLDYMESTNNTMLYIKDNRERERLASDRKLDEKICQDIQNYLHLVNPLIKSIRQLNREVDETTHLVFENTSRRTHGPILGDIPVADEIAAVIKFGINFEPRNVVIWKKGQNKPRTVSILDSSYETLQYPLIFPHASSGWSPILTDINSKKITQTKYYRLFLLSEPRFTFLQRLSQEYFVDMWCRVEVEKLQYIRFNQNSVLRIGSRRELDETVEGEGGVTAGRVYLPSSFTHGPRYMQVHYHIAIAIVNKIG</sequence>
<dbReference type="Pfam" id="PF14214">
    <property type="entry name" value="Helitron_like_N"/>
    <property type="match status" value="1"/>
</dbReference>
<dbReference type="PANTHER" id="PTHR45786">
    <property type="entry name" value="DNA BINDING PROTEIN-LIKE"/>
    <property type="match status" value="1"/>
</dbReference>
<dbReference type="Gene3D" id="3.90.70.120">
    <property type="match status" value="1"/>
</dbReference>
<keyword evidence="4" id="KW-1185">Reference proteome</keyword>
<gene>
    <name evidence="3" type="ORF">O3M35_005191</name>
</gene>
<comment type="caution">
    <text evidence="3">The sequence shown here is derived from an EMBL/GenBank/DDBJ whole genome shotgun (WGS) entry which is preliminary data.</text>
</comment>
<protein>
    <recommendedName>
        <fullName evidence="2">Helitron helicase-like domain-containing protein</fullName>
    </recommendedName>
</protein>
<evidence type="ECO:0000313" key="4">
    <source>
        <dbReference type="Proteomes" id="UP001461498"/>
    </source>
</evidence>
<dbReference type="InterPro" id="IPR025476">
    <property type="entry name" value="Helitron_helicase-like"/>
</dbReference>
<feature type="compositionally biased region" description="Basic residues" evidence="1">
    <location>
        <begin position="283"/>
        <end position="300"/>
    </location>
</feature>
<evidence type="ECO:0000259" key="2">
    <source>
        <dbReference type="Pfam" id="PF14214"/>
    </source>
</evidence>
<dbReference type="AlphaFoldDB" id="A0AAW1DH87"/>
<dbReference type="Proteomes" id="UP001461498">
    <property type="component" value="Unassembled WGS sequence"/>
</dbReference>
<name>A0AAW1DH87_9HEMI</name>
<evidence type="ECO:0000256" key="1">
    <source>
        <dbReference type="SAM" id="MobiDB-lite"/>
    </source>
</evidence>
<organism evidence="3 4">
    <name type="scientific">Rhynocoris fuscipes</name>
    <dbReference type="NCBI Taxonomy" id="488301"/>
    <lineage>
        <taxon>Eukaryota</taxon>
        <taxon>Metazoa</taxon>
        <taxon>Ecdysozoa</taxon>
        <taxon>Arthropoda</taxon>
        <taxon>Hexapoda</taxon>
        <taxon>Insecta</taxon>
        <taxon>Pterygota</taxon>
        <taxon>Neoptera</taxon>
        <taxon>Paraneoptera</taxon>
        <taxon>Hemiptera</taxon>
        <taxon>Heteroptera</taxon>
        <taxon>Panheteroptera</taxon>
        <taxon>Cimicomorpha</taxon>
        <taxon>Reduviidae</taxon>
        <taxon>Harpactorinae</taxon>
        <taxon>Harpactorini</taxon>
        <taxon>Rhynocoris</taxon>
    </lineage>
</organism>
<evidence type="ECO:0000313" key="3">
    <source>
        <dbReference type="EMBL" id="KAK9510396.1"/>
    </source>
</evidence>
<dbReference type="PANTHER" id="PTHR45786:SF74">
    <property type="entry name" value="ATP-DEPENDENT DNA HELICASE"/>
    <property type="match status" value="1"/>
</dbReference>
<accession>A0AAW1DH87</accession>
<feature type="region of interest" description="Disordered" evidence="1">
    <location>
        <begin position="282"/>
        <end position="301"/>
    </location>
</feature>
<reference evidence="3 4" key="1">
    <citation type="submission" date="2022-12" db="EMBL/GenBank/DDBJ databases">
        <title>Chromosome-level genome assembly of true bugs.</title>
        <authorList>
            <person name="Ma L."/>
            <person name="Li H."/>
        </authorList>
    </citation>
    <scope>NUCLEOTIDE SEQUENCE [LARGE SCALE GENOMIC DNA]</scope>
    <source>
        <strain evidence="3">Lab_2022b</strain>
    </source>
</reference>